<dbReference type="SUPFAM" id="SSF52788">
    <property type="entry name" value="Phosphotyrosine protein phosphatases I"/>
    <property type="match status" value="1"/>
</dbReference>
<evidence type="ECO:0000256" key="1">
    <source>
        <dbReference type="ARBA" id="ARBA00022849"/>
    </source>
</evidence>
<dbReference type="RefSeq" id="WP_366232313.1">
    <property type="nucleotide sequence ID" value="NZ_JBFBMH010000002.1"/>
</dbReference>
<dbReference type="Pfam" id="PF21234">
    <property type="entry name" value="Phosphatase-like_N"/>
    <property type="match status" value="1"/>
</dbReference>
<dbReference type="InterPro" id="IPR023485">
    <property type="entry name" value="Ptyr_pPase"/>
</dbReference>
<evidence type="ECO:0000259" key="2">
    <source>
        <dbReference type="SMART" id="SM00226"/>
    </source>
</evidence>
<dbReference type="SMART" id="SM00226">
    <property type="entry name" value="LMWPc"/>
    <property type="match status" value="1"/>
</dbReference>
<dbReference type="Gene3D" id="1.10.8.1060">
    <property type="entry name" value="Corynebacterium glutamicum thioredoxin-dependent arsenate reductase, N-terminal domain"/>
    <property type="match status" value="1"/>
</dbReference>
<keyword evidence="1" id="KW-0059">Arsenical resistance</keyword>
<feature type="domain" description="Phosphotyrosine protein phosphatase I" evidence="2">
    <location>
        <begin position="182"/>
        <end position="307"/>
    </location>
</feature>
<dbReference type="PANTHER" id="PTHR43428">
    <property type="entry name" value="ARSENATE REDUCTASE"/>
    <property type="match status" value="1"/>
</dbReference>
<organism evidence="3 4">
    <name type="scientific">Microbacterium profundi</name>
    <dbReference type="NCBI Taxonomy" id="450380"/>
    <lineage>
        <taxon>Bacteria</taxon>
        <taxon>Bacillati</taxon>
        <taxon>Actinomycetota</taxon>
        <taxon>Actinomycetes</taxon>
        <taxon>Micrococcales</taxon>
        <taxon>Microbacteriaceae</taxon>
        <taxon>Microbacterium</taxon>
    </lineage>
</organism>
<protein>
    <submittedName>
        <fullName evidence="3">Arsenate reductase ArsC</fullName>
        <ecNumber evidence="3">1.20.4.4</ecNumber>
    </submittedName>
</protein>
<evidence type="ECO:0000313" key="3">
    <source>
        <dbReference type="EMBL" id="MEW1974019.1"/>
    </source>
</evidence>
<evidence type="ECO:0000313" key="4">
    <source>
        <dbReference type="Proteomes" id="UP001553715"/>
    </source>
</evidence>
<dbReference type="Gene3D" id="3.40.50.2300">
    <property type="match status" value="1"/>
</dbReference>
<gene>
    <name evidence="3" type="ORF">AB0301_02895</name>
</gene>
<keyword evidence="3" id="KW-0560">Oxidoreductase</keyword>
<proteinExistence type="predicted"/>
<dbReference type="GO" id="GO:0030612">
    <property type="term" value="F:arsenate reductase (thioredoxin) activity"/>
    <property type="evidence" value="ECO:0007669"/>
    <property type="project" value="UniProtKB-EC"/>
</dbReference>
<dbReference type="EC" id="1.20.4.4" evidence="3"/>
<dbReference type="InterPro" id="IPR036196">
    <property type="entry name" value="Ptyr_pPase_sf"/>
</dbReference>
<dbReference type="PANTHER" id="PTHR43428:SF1">
    <property type="entry name" value="ARSENATE REDUCTASE"/>
    <property type="match status" value="1"/>
</dbReference>
<dbReference type="CDD" id="cd16345">
    <property type="entry name" value="LMWP_ArsC"/>
    <property type="match status" value="1"/>
</dbReference>
<dbReference type="Pfam" id="PF01451">
    <property type="entry name" value="LMWPc"/>
    <property type="match status" value="1"/>
</dbReference>
<comment type="caution">
    <text evidence="3">The sequence shown here is derived from an EMBL/GenBank/DDBJ whole genome shotgun (WGS) entry which is preliminary data.</text>
</comment>
<sequence length="317" mass="34373">MNEQPRHRVGRPLDPQAARERAAQVAVLGNPDTLRVLSAVASGVTAAELADALDLELGVVEAAMESLRLTRLLQRDGDEWVPSADAWVRFGRLLSNDSADLPEVRPAVALPRGVATVVSDLAYRFSSTFSRETVASYVGQSYLVLAQRTRVPEHLLTMTARYAADRLDALASAQGLVLRDTPEVLFVCVQNAGRSQMAGAFLRHLAGDRVHVRTAGSAPAEAAHPRVAAAMEEAGIELWGEFPKPLTDEVVRAADYVITMGCGDACPVFPGRRYLEWELADPLELDDAGLRAVRDDIRARVLDLMTELGVDPQDTSL</sequence>
<reference evidence="3 4" key="1">
    <citation type="submission" date="2024-06" db="EMBL/GenBank/DDBJ databases">
        <title>The Natural Products Discovery Center: Release of the First 8490 Sequenced Strains for Exploring Actinobacteria Biosynthetic Diversity.</title>
        <authorList>
            <person name="Kalkreuter E."/>
            <person name="Kautsar S.A."/>
            <person name="Yang D."/>
            <person name="Bader C.D."/>
            <person name="Teijaro C.N."/>
            <person name="Fluegel L."/>
            <person name="Davis C.M."/>
            <person name="Simpson J.R."/>
            <person name="Lauterbach L."/>
            <person name="Steele A.D."/>
            <person name="Gui C."/>
            <person name="Meng S."/>
            <person name="Li G."/>
            <person name="Viehrig K."/>
            <person name="Ye F."/>
            <person name="Su P."/>
            <person name="Kiefer A.F."/>
            <person name="Nichols A."/>
            <person name="Cepeda A.J."/>
            <person name="Yan W."/>
            <person name="Fan B."/>
            <person name="Jiang Y."/>
            <person name="Adhikari A."/>
            <person name="Zheng C.-J."/>
            <person name="Schuster L."/>
            <person name="Cowan T.M."/>
            <person name="Smanski M.J."/>
            <person name="Chevrette M.G."/>
            <person name="De Carvalho L.P.S."/>
            <person name="Shen B."/>
        </authorList>
    </citation>
    <scope>NUCLEOTIDE SEQUENCE [LARGE SCALE GENOMIC DNA]</scope>
    <source>
        <strain evidence="3 4">NPDC077434</strain>
    </source>
</reference>
<name>A0ABV3LDM9_9MICO</name>
<dbReference type="Proteomes" id="UP001553715">
    <property type="component" value="Unassembled WGS sequence"/>
</dbReference>
<accession>A0ABV3LDM9</accession>
<dbReference type="InterPro" id="IPR048716">
    <property type="entry name" value="Phosphatase-like_N"/>
</dbReference>
<dbReference type="EMBL" id="JBFBMH010000002">
    <property type="protein sequence ID" value="MEW1974019.1"/>
    <property type="molecule type" value="Genomic_DNA"/>
</dbReference>
<keyword evidence="4" id="KW-1185">Reference proteome</keyword>